<proteinExistence type="predicted"/>
<accession>A0A0V1I4B9</accession>
<gene>
    <name evidence="2" type="ORF">T11_9649</name>
</gene>
<evidence type="ECO:0000313" key="3">
    <source>
        <dbReference type="Proteomes" id="UP000055024"/>
    </source>
</evidence>
<dbReference type="EMBL" id="JYDP01000006">
    <property type="protein sequence ID" value="KRZ17599.1"/>
    <property type="molecule type" value="Genomic_DNA"/>
</dbReference>
<protein>
    <submittedName>
        <fullName evidence="2">Uncharacterized protein</fullName>
    </submittedName>
</protein>
<evidence type="ECO:0000313" key="2">
    <source>
        <dbReference type="EMBL" id="KRZ17599.1"/>
    </source>
</evidence>
<name>A0A0V1I4B9_9BILA</name>
<organism evidence="2 3">
    <name type="scientific">Trichinella zimbabwensis</name>
    <dbReference type="NCBI Taxonomy" id="268475"/>
    <lineage>
        <taxon>Eukaryota</taxon>
        <taxon>Metazoa</taxon>
        <taxon>Ecdysozoa</taxon>
        <taxon>Nematoda</taxon>
        <taxon>Enoplea</taxon>
        <taxon>Dorylaimia</taxon>
        <taxon>Trichinellida</taxon>
        <taxon>Trichinellidae</taxon>
        <taxon>Trichinella</taxon>
    </lineage>
</organism>
<sequence>MDPTNRQFHHTKNYPEKFTKAPYHEDGKSLYEQSTCKLQATVWPVVQLCLRLTNTIFLLKLNAGRRLSGKIVQLCREIFNDALRKKANRPPPGEHRLLSKFHWPTGLITAPGGNGTALTTFIKLQLFNLLISIIFNKKITNYKKNCFVASFNIIFSRVLKFINTHCIKE</sequence>
<feature type="region of interest" description="Disordered" evidence="1">
    <location>
        <begin position="1"/>
        <end position="20"/>
    </location>
</feature>
<dbReference type="Proteomes" id="UP000055024">
    <property type="component" value="Unassembled WGS sequence"/>
</dbReference>
<evidence type="ECO:0000256" key="1">
    <source>
        <dbReference type="SAM" id="MobiDB-lite"/>
    </source>
</evidence>
<comment type="caution">
    <text evidence="2">The sequence shown here is derived from an EMBL/GenBank/DDBJ whole genome shotgun (WGS) entry which is preliminary data.</text>
</comment>
<dbReference type="AlphaFoldDB" id="A0A0V1I4B9"/>
<dbReference type="OrthoDB" id="10279094at2759"/>
<keyword evidence="3" id="KW-1185">Reference proteome</keyword>
<reference evidence="2 3" key="1">
    <citation type="submission" date="2015-01" db="EMBL/GenBank/DDBJ databases">
        <title>Evolution of Trichinella species and genotypes.</title>
        <authorList>
            <person name="Korhonen P.K."/>
            <person name="Edoardo P."/>
            <person name="Giuseppe L.R."/>
            <person name="Gasser R.B."/>
        </authorList>
    </citation>
    <scope>NUCLEOTIDE SEQUENCE [LARGE SCALE GENOMIC DNA]</scope>
    <source>
        <strain evidence="2">ISS1029</strain>
    </source>
</reference>